<evidence type="ECO:0000259" key="2">
    <source>
        <dbReference type="PROSITE" id="PS50837"/>
    </source>
</evidence>
<dbReference type="AlphaFoldDB" id="A0AAN9AGW4"/>
<dbReference type="Pfam" id="PF05729">
    <property type="entry name" value="NACHT"/>
    <property type="match status" value="1"/>
</dbReference>
<name>A0AAN9AGW4_HALRR</name>
<protein>
    <recommendedName>
        <fullName evidence="2">NACHT domain-containing protein</fullName>
    </recommendedName>
</protein>
<dbReference type="InterPro" id="IPR007111">
    <property type="entry name" value="NACHT_NTPase"/>
</dbReference>
<proteinExistence type="predicted"/>
<dbReference type="InterPro" id="IPR027417">
    <property type="entry name" value="P-loop_NTPase"/>
</dbReference>
<evidence type="ECO:0000313" key="3">
    <source>
        <dbReference type="EMBL" id="KAK7086683.1"/>
    </source>
</evidence>
<gene>
    <name evidence="3" type="ORF">SK128_019683</name>
</gene>
<dbReference type="PANTHER" id="PTHR46844">
    <property type="entry name" value="SLR5058 PROTEIN"/>
    <property type="match status" value="1"/>
</dbReference>
<feature type="region of interest" description="Disordered" evidence="1">
    <location>
        <begin position="1"/>
        <end position="27"/>
    </location>
</feature>
<dbReference type="InterPro" id="IPR041249">
    <property type="entry name" value="HEPN_DZIP3"/>
</dbReference>
<dbReference type="PROSITE" id="PS50837">
    <property type="entry name" value="NACHT"/>
    <property type="match status" value="1"/>
</dbReference>
<dbReference type="EMBL" id="JAXCGZ010000107">
    <property type="protein sequence ID" value="KAK7086683.1"/>
    <property type="molecule type" value="Genomic_DNA"/>
</dbReference>
<dbReference type="PANTHER" id="PTHR46844:SF1">
    <property type="entry name" value="SLR5058 PROTEIN"/>
    <property type="match status" value="1"/>
</dbReference>
<feature type="domain" description="NACHT" evidence="2">
    <location>
        <begin position="369"/>
        <end position="487"/>
    </location>
</feature>
<reference evidence="3 4" key="1">
    <citation type="submission" date="2023-11" db="EMBL/GenBank/DDBJ databases">
        <title>Halocaridina rubra genome assembly.</title>
        <authorList>
            <person name="Smith C."/>
        </authorList>
    </citation>
    <scope>NUCLEOTIDE SEQUENCE [LARGE SCALE GENOMIC DNA]</scope>
    <source>
        <strain evidence="3">EP-1</strain>
        <tissue evidence="3">Whole</tissue>
    </source>
</reference>
<accession>A0AAN9AGW4</accession>
<dbReference type="SUPFAM" id="SSF52540">
    <property type="entry name" value="P-loop containing nucleoside triphosphate hydrolases"/>
    <property type="match status" value="1"/>
</dbReference>
<sequence>MASANLRTSSTNLTAACQSRNSNENDIQIQNPDQFSMQIENTTTNSIPTPDTSQSNCQTRDSSSSTEDNIVPVQASIFSNPNPGTSRNIPTNVSSEDENVLKYFIMLRPTGPVATVLAKVCMVLYPGGADSVKDYCLNTLGLSNADYRKLFTSLEIQKLDAKIGWDTLDITFLYKLLQRVCGLASPSDKKWANPALQDTDTIEHSLYLIKVERNFLAHEAVVLSNLALEERAQHLKKLLMNVLQGTSVRTHEDYSQDIVTLNSKIDEILSTTSRLSLHVYQKELEKLRSEIVNKVIRESKQELCEYYADLWSSTMIGWSQNYILQSDEEISVPNIEHVFTNITIKDKNGDKVNLCDMFNHRFSDGPLPRLLIIEGIAGIGKSFLCRYIVHEWVLQDSSAEWLLDVEILIFIQCHSMNSDSLREFLCEELLPKTCSCLRHEDIIPALRKCNVIFIVDGVDEAGPRAKIILKEINTKFPSSRILATCRPEFTDVAKTLLTKKENLVVFYAKGFTESQRSEYLRKVLSALQKIDVCDLPETLNDKIKELDQHLVSLLSLPLTVMMVILLYLEDSESLSRSTTVTHIYKKTIDMRLKQVAERIQRKPMESRHINLIEHLCKKWFEILCEVAWETLMLNTQILDEKCTLVLMDKAMENNIDPIDVMSSFLKCKMFGNKYVWEFFHKAFQEYLSASYVSSSNKDIFEELYKPFEAVGNTTFQMERVPKYLPSRRLSLSRILNYLKSICCCKAFSRRERTRAAHYSRRVCGMPIKRGMPVNLPLYYDVSGTGSRAMKNSQNVEHFLCSYSFSMDSIGTEWSSSTERSRDKAVIELNSIVSPHVESCMDDESPYEMQDDLSEKTVALQNTLLFLGAMEVSKIDMDESKMKDITKRFSKSIIIDKWLKWATFIRECAENPIVCQLVQQYLNGNDIESWIKNQKAYEHLEDVEYLLKKTRFEPKKIELWFLEENLFPKNLQSLLSTIRELLPLLTSNVETIPRHSKALQYALDILDTLDFINLCIKGNVKQEHMEDFVSLMKFLNDRDAEVKLEILIDDKHDLAALLHCCINGRLPRRVYLQLIVSYISDDMQDALCQILRTFSWFKPFSFVFTHTQLSEETAKIQDLLTKTMKDVLVHLKEVELIVDAYAESMLDAYEKMADHIAGDIPVALTFNDWADSDNVCLIFKGDKKTT</sequence>
<dbReference type="Pfam" id="PF18738">
    <property type="entry name" value="HEPN_DZIP3"/>
    <property type="match status" value="1"/>
</dbReference>
<comment type="caution">
    <text evidence="3">The sequence shown here is derived from an EMBL/GenBank/DDBJ whole genome shotgun (WGS) entry which is preliminary data.</text>
</comment>
<dbReference type="Gene3D" id="3.40.50.300">
    <property type="entry name" value="P-loop containing nucleotide triphosphate hydrolases"/>
    <property type="match status" value="1"/>
</dbReference>
<keyword evidence="4" id="KW-1185">Reference proteome</keyword>
<organism evidence="3 4">
    <name type="scientific">Halocaridina rubra</name>
    <name type="common">Hawaiian red shrimp</name>
    <dbReference type="NCBI Taxonomy" id="373956"/>
    <lineage>
        <taxon>Eukaryota</taxon>
        <taxon>Metazoa</taxon>
        <taxon>Ecdysozoa</taxon>
        <taxon>Arthropoda</taxon>
        <taxon>Crustacea</taxon>
        <taxon>Multicrustacea</taxon>
        <taxon>Malacostraca</taxon>
        <taxon>Eumalacostraca</taxon>
        <taxon>Eucarida</taxon>
        <taxon>Decapoda</taxon>
        <taxon>Pleocyemata</taxon>
        <taxon>Caridea</taxon>
        <taxon>Atyoidea</taxon>
        <taxon>Atyidae</taxon>
        <taxon>Halocaridina</taxon>
    </lineage>
</organism>
<evidence type="ECO:0000313" key="4">
    <source>
        <dbReference type="Proteomes" id="UP001381693"/>
    </source>
</evidence>
<dbReference type="Proteomes" id="UP001381693">
    <property type="component" value="Unassembled WGS sequence"/>
</dbReference>
<evidence type="ECO:0000256" key="1">
    <source>
        <dbReference type="SAM" id="MobiDB-lite"/>
    </source>
</evidence>
<feature type="region of interest" description="Disordered" evidence="1">
    <location>
        <begin position="42"/>
        <end position="67"/>
    </location>
</feature>